<keyword evidence="2" id="KW-0472">Membrane</keyword>
<evidence type="ECO:0000256" key="1">
    <source>
        <dbReference type="SAM" id="MobiDB-lite"/>
    </source>
</evidence>
<feature type="transmembrane region" description="Helical" evidence="2">
    <location>
        <begin position="586"/>
        <end position="613"/>
    </location>
</feature>
<evidence type="ECO:0000313" key="4">
    <source>
        <dbReference type="Proteomes" id="UP000265631"/>
    </source>
</evidence>
<dbReference type="Proteomes" id="UP000265631">
    <property type="component" value="Unassembled WGS sequence"/>
</dbReference>
<gene>
    <name evidence="3" type="ORF">FIE12Z_5884</name>
</gene>
<reference evidence="3 4" key="1">
    <citation type="journal article" date="2018" name="PLoS Pathog.">
        <title>Evolution of structural diversity of trichothecenes, a family of toxins produced by plant pathogenic and entomopathogenic fungi.</title>
        <authorList>
            <person name="Proctor R.H."/>
            <person name="McCormick S.P."/>
            <person name="Kim H.S."/>
            <person name="Cardoza R.E."/>
            <person name="Stanley A.M."/>
            <person name="Lindo L."/>
            <person name="Kelly A."/>
            <person name="Brown D.W."/>
            <person name="Lee T."/>
            <person name="Vaughan M.M."/>
            <person name="Alexander N.J."/>
            <person name="Busman M."/>
            <person name="Gutierrez S."/>
        </authorList>
    </citation>
    <scope>NUCLEOTIDE SEQUENCE [LARGE SCALE GENOMIC DNA]</scope>
    <source>
        <strain evidence="3 4">NRRL 13405</strain>
    </source>
</reference>
<evidence type="ECO:0000313" key="3">
    <source>
        <dbReference type="EMBL" id="RFN49823.1"/>
    </source>
</evidence>
<feature type="transmembrane region" description="Helical" evidence="2">
    <location>
        <begin position="46"/>
        <end position="68"/>
    </location>
</feature>
<protein>
    <submittedName>
        <fullName evidence="3">Uncharacterized protein</fullName>
    </submittedName>
</protein>
<keyword evidence="2" id="KW-1133">Transmembrane helix</keyword>
<organism evidence="3 4">
    <name type="scientific">Fusarium flagelliforme</name>
    <dbReference type="NCBI Taxonomy" id="2675880"/>
    <lineage>
        <taxon>Eukaryota</taxon>
        <taxon>Fungi</taxon>
        <taxon>Dikarya</taxon>
        <taxon>Ascomycota</taxon>
        <taxon>Pezizomycotina</taxon>
        <taxon>Sordariomycetes</taxon>
        <taxon>Hypocreomycetidae</taxon>
        <taxon>Hypocreales</taxon>
        <taxon>Nectriaceae</taxon>
        <taxon>Fusarium</taxon>
        <taxon>Fusarium incarnatum-equiseti species complex</taxon>
    </lineage>
</organism>
<dbReference type="AlphaFoldDB" id="A0A395MQX5"/>
<evidence type="ECO:0000256" key="2">
    <source>
        <dbReference type="SAM" id="Phobius"/>
    </source>
</evidence>
<keyword evidence="2" id="KW-0812">Transmembrane</keyword>
<name>A0A395MQX5_9HYPO</name>
<feature type="region of interest" description="Disordered" evidence="1">
    <location>
        <begin position="13"/>
        <end position="33"/>
    </location>
</feature>
<proteinExistence type="predicted"/>
<comment type="caution">
    <text evidence="3">The sequence shown here is derived from an EMBL/GenBank/DDBJ whole genome shotgun (WGS) entry which is preliminary data.</text>
</comment>
<keyword evidence="4" id="KW-1185">Reference proteome</keyword>
<sequence length="707" mass="79834">MGPTDFELQSVRTVTNNDLDDEPQRPRQTTGLAKGQPVLRTRRRSLWIFLFYLFILLAPWILTCVLMTRPLNRPSYIVQSGSIGPVETRHWQRLQVAIRSINTVAGVLGVPIVSCLLAHGAAVYSAVQPLIQTILVQYEDIRVVTCEGHPKWHGIDSTRPPTGCKKSWHYIDRITQTVAWDSEPIMLKFCPRDIVVQRTNYKLRSLGIGDLQAYLWSDDQSPDYGDKHHREERQTLDWHYPRRLGDRLEIPPARPYFVSSVANGTSTGVYRHHAVRMDSTAKCSTEQSFPRHCKGDMPFKTSFSGETLNVNICVEGSSNTVPWNTSRDKQEYSERMWLAMAYNDDTPNEGRVSRLERQEDNYILKCESKSRRGWFELPSMVNQDKAGRLLDKWPSEEDIKNKYNDYYLTYSPNRGSYPTDFQEGDLGRGRSFPNYGTDAFGTAHLPTPGPLMTAALAWFGNGSFFDTIRSSDKASYNATMSDLCGQSALPFFGLMGRSSDTTWCNSLWQSDRSRGELPFNDDSWVPAMENLLGNYFVELRDEKQSERFLEMAMFFANEALLANSGTPKEGRAIYYNQGRSITKPKFSVGAILTVSVLLGLQALGLCFLMSFILHSPTWTNTLDADALAQIGGQLKEWGEPRPELTQIPGVIGLERARHIAETSSVRLSTPNDDSTRLSNIHLGLGAEGLITRGALMQRGEDRAVAYR</sequence>
<dbReference type="EMBL" id="PXXK01000158">
    <property type="protein sequence ID" value="RFN49823.1"/>
    <property type="molecule type" value="Genomic_DNA"/>
</dbReference>
<accession>A0A395MQX5</accession>